<evidence type="ECO:0000256" key="1">
    <source>
        <dbReference type="SAM" id="Phobius"/>
    </source>
</evidence>
<comment type="caution">
    <text evidence="2">The sequence shown here is derived from an EMBL/GenBank/DDBJ whole genome shotgun (WGS) entry which is preliminary data.</text>
</comment>
<gene>
    <name evidence="2" type="ORF">K437DRAFT_6640</name>
</gene>
<keyword evidence="3" id="KW-1185">Reference proteome</keyword>
<dbReference type="EMBL" id="JMSN01000010">
    <property type="protein sequence ID" value="KDN52456.1"/>
    <property type="molecule type" value="Genomic_DNA"/>
</dbReference>
<dbReference type="Proteomes" id="UP000027361">
    <property type="component" value="Unassembled WGS sequence"/>
</dbReference>
<name>A0A066WFA9_TILAU</name>
<keyword evidence="1" id="KW-1133">Transmembrane helix</keyword>
<sequence length="122" mass="14081">MQAPYHHRCHYERSVLQRRLFDRLAATPNCPSRRSAGSHRTKMLVVVFLATDILIMESAVILTLLAMYFRPDRRRWRVDSCADVLDIHRGTERSDSGGCATQSVAQLRAKPRWPTPTLDRFT</sequence>
<keyword evidence="1" id="KW-0472">Membrane</keyword>
<proteinExistence type="predicted"/>
<evidence type="ECO:0000313" key="3">
    <source>
        <dbReference type="Proteomes" id="UP000027361"/>
    </source>
</evidence>
<reference evidence="2 3" key="1">
    <citation type="submission" date="2014-05" db="EMBL/GenBank/DDBJ databases">
        <title>Draft genome sequence of a rare smut relative, Tilletiaria anomala UBC 951.</title>
        <authorList>
            <consortium name="DOE Joint Genome Institute"/>
            <person name="Toome M."/>
            <person name="Kuo A."/>
            <person name="Henrissat B."/>
            <person name="Lipzen A."/>
            <person name="Tritt A."/>
            <person name="Yoshinaga Y."/>
            <person name="Zane M."/>
            <person name="Barry K."/>
            <person name="Grigoriev I.V."/>
            <person name="Spatafora J.W."/>
            <person name="Aimea M.C."/>
        </authorList>
    </citation>
    <scope>NUCLEOTIDE SEQUENCE [LARGE SCALE GENOMIC DNA]</scope>
    <source>
        <strain evidence="2 3">UBC 951</strain>
    </source>
</reference>
<feature type="transmembrane region" description="Helical" evidence="1">
    <location>
        <begin position="43"/>
        <end position="69"/>
    </location>
</feature>
<dbReference type="RefSeq" id="XP_013245248.1">
    <property type="nucleotide sequence ID" value="XM_013389794.1"/>
</dbReference>
<dbReference type="GeneID" id="25267691"/>
<dbReference type="AlphaFoldDB" id="A0A066WFA9"/>
<dbReference type="HOGENOM" id="CLU_2028326_0_0_1"/>
<accession>A0A066WFA9</accession>
<protein>
    <submittedName>
        <fullName evidence="2">Uncharacterized protein</fullName>
    </submittedName>
</protein>
<keyword evidence="1" id="KW-0812">Transmembrane</keyword>
<evidence type="ECO:0000313" key="2">
    <source>
        <dbReference type="EMBL" id="KDN52456.1"/>
    </source>
</evidence>
<dbReference type="InParanoid" id="A0A066WFA9"/>
<organism evidence="2 3">
    <name type="scientific">Tilletiaria anomala (strain ATCC 24038 / CBS 436.72 / UBC 951)</name>
    <dbReference type="NCBI Taxonomy" id="1037660"/>
    <lineage>
        <taxon>Eukaryota</taxon>
        <taxon>Fungi</taxon>
        <taxon>Dikarya</taxon>
        <taxon>Basidiomycota</taxon>
        <taxon>Ustilaginomycotina</taxon>
        <taxon>Exobasidiomycetes</taxon>
        <taxon>Georgefischeriales</taxon>
        <taxon>Tilletiariaceae</taxon>
        <taxon>Tilletiaria</taxon>
    </lineage>
</organism>